<reference evidence="6 7" key="1">
    <citation type="submission" date="2024-06" db="EMBL/GenBank/DDBJ databases">
        <title>A chromosome-level genome assembly of beet webworm, Loxostege sticticalis.</title>
        <authorList>
            <person name="Zhang Y."/>
        </authorList>
    </citation>
    <scope>NUCLEOTIDE SEQUENCE [LARGE SCALE GENOMIC DNA]</scope>
    <source>
        <strain evidence="6">AQ026</strain>
        <tissue evidence="6">Whole body</tissue>
    </source>
</reference>
<proteinExistence type="predicted"/>
<dbReference type="PANTHER" id="PTHR10083">
    <property type="entry name" value="KUNITZ-TYPE PROTEASE INHIBITOR-RELATED"/>
    <property type="match status" value="1"/>
</dbReference>
<evidence type="ECO:0000313" key="6">
    <source>
        <dbReference type="EMBL" id="KAL0859209.1"/>
    </source>
</evidence>
<dbReference type="PANTHER" id="PTHR10083:SF374">
    <property type="entry name" value="BPTI_KUNITZ INHIBITOR DOMAIN-CONTAINING PROTEIN"/>
    <property type="match status" value="1"/>
</dbReference>
<protein>
    <recommendedName>
        <fullName evidence="5">BPTI/Kunitz inhibitor domain-containing protein</fullName>
    </recommendedName>
</protein>
<evidence type="ECO:0000256" key="4">
    <source>
        <dbReference type="SAM" id="SignalP"/>
    </source>
</evidence>
<evidence type="ECO:0000259" key="5">
    <source>
        <dbReference type="PROSITE" id="PS50279"/>
    </source>
</evidence>
<organism evidence="6 7">
    <name type="scientific">Loxostege sticticalis</name>
    <name type="common">Beet webworm moth</name>
    <dbReference type="NCBI Taxonomy" id="481309"/>
    <lineage>
        <taxon>Eukaryota</taxon>
        <taxon>Metazoa</taxon>
        <taxon>Ecdysozoa</taxon>
        <taxon>Arthropoda</taxon>
        <taxon>Hexapoda</taxon>
        <taxon>Insecta</taxon>
        <taxon>Pterygota</taxon>
        <taxon>Neoptera</taxon>
        <taxon>Endopterygota</taxon>
        <taxon>Lepidoptera</taxon>
        <taxon>Glossata</taxon>
        <taxon>Ditrysia</taxon>
        <taxon>Pyraloidea</taxon>
        <taxon>Crambidae</taxon>
        <taxon>Pyraustinae</taxon>
        <taxon>Loxostege</taxon>
    </lineage>
</organism>
<dbReference type="Gene3D" id="4.10.410.10">
    <property type="entry name" value="Pancreatic trypsin inhibitor Kunitz domain"/>
    <property type="match status" value="1"/>
</dbReference>
<sequence>MFKLSIFLLVLVAVFYVISAEHFNPVCEQPLKTGPCRASIQLYGYNTTTEKCQRFTYGGCQGNENRFDTLEECQDACEYDC</sequence>
<name>A0ABR3H340_LOXSC</name>
<dbReference type="PROSITE" id="PS00280">
    <property type="entry name" value="BPTI_KUNITZ_1"/>
    <property type="match status" value="1"/>
</dbReference>
<keyword evidence="2" id="KW-0722">Serine protease inhibitor</keyword>
<evidence type="ECO:0000256" key="2">
    <source>
        <dbReference type="ARBA" id="ARBA00022900"/>
    </source>
</evidence>
<comment type="caution">
    <text evidence="6">The sequence shown here is derived from an EMBL/GenBank/DDBJ whole genome shotgun (WGS) entry which is preliminary data.</text>
</comment>
<accession>A0ABR3H340</accession>
<dbReference type="InterPro" id="IPR020901">
    <property type="entry name" value="Prtase_inh_Kunz-CS"/>
</dbReference>
<evidence type="ECO:0000313" key="7">
    <source>
        <dbReference type="Proteomes" id="UP001549920"/>
    </source>
</evidence>
<dbReference type="PROSITE" id="PS50279">
    <property type="entry name" value="BPTI_KUNITZ_2"/>
    <property type="match status" value="1"/>
</dbReference>
<evidence type="ECO:0000256" key="1">
    <source>
        <dbReference type="ARBA" id="ARBA00022690"/>
    </source>
</evidence>
<keyword evidence="4" id="KW-0732">Signal</keyword>
<keyword evidence="7" id="KW-1185">Reference proteome</keyword>
<feature type="signal peptide" evidence="4">
    <location>
        <begin position="1"/>
        <end position="20"/>
    </location>
</feature>
<feature type="domain" description="BPTI/Kunitz inhibitor" evidence="5">
    <location>
        <begin position="27"/>
        <end position="77"/>
    </location>
</feature>
<dbReference type="Proteomes" id="UP001549920">
    <property type="component" value="Unassembled WGS sequence"/>
</dbReference>
<feature type="chain" id="PRO_5046420923" description="BPTI/Kunitz inhibitor domain-containing protein" evidence="4">
    <location>
        <begin position="21"/>
        <end position="81"/>
    </location>
</feature>
<keyword evidence="1" id="KW-0646">Protease inhibitor</keyword>
<dbReference type="InterPro" id="IPR002223">
    <property type="entry name" value="Kunitz_BPTI"/>
</dbReference>
<dbReference type="SUPFAM" id="SSF57362">
    <property type="entry name" value="BPTI-like"/>
    <property type="match status" value="1"/>
</dbReference>
<dbReference type="InterPro" id="IPR050098">
    <property type="entry name" value="TFPI/VKTCI-like"/>
</dbReference>
<dbReference type="Pfam" id="PF00014">
    <property type="entry name" value="Kunitz_BPTI"/>
    <property type="match status" value="1"/>
</dbReference>
<dbReference type="CDD" id="cd00109">
    <property type="entry name" value="Kunitz-type"/>
    <property type="match status" value="1"/>
</dbReference>
<dbReference type="SMART" id="SM00131">
    <property type="entry name" value="KU"/>
    <property type="match status" value="1"/>
</dbReference>
<dbReference type="InterPro" id="IPR036880">
    <property type="entry name" value="Kunitz_BPTI_sf"/>
</dbReference>
<keyword evidence="3" id="KW-1015">Disulfide bond</keyword>
<dbReference type="EMBL" id="JBEUOH010000028">
    <property type="protein sequence ID" value="KAL0859209.1"/>
    <property type="molecule type" value="Genomic_DNA"/>
</dbReference>
<evidence type="ECO:0000256" key="3">
    <source>
        <dbReference type="ARBA" id="ARBA00023157"/>
    </source>
</evidence>
<dbReference type="PRINTS" id="PR00759">
    <property type="entry name" value="BASICPTASE"/>
</dbReference>
<gene>
    <name evidence="6" type="ORF">ABMA27_011026</name>
</gene>